<proteinExistence type="predicted"/>
<evidence type="ECO:0000313" key="2">
    <source>
        <dbReference type="WBParaSite" id="PS1159_v2.g12827.t1"/>
    </source>
</evidence>
<sequence length="121" mass="14191">MVICVGYNPFDGNIKYCDSDFLTQPYYNVPKLEFRETEKIDSFFCAVKNKIVKPIDFFSVLFDSTYANDFRKKFVEIGHKYDIQNIYIVGTHQALFLKAVHDISVAINLDDVLWVFSLWKN</sequence>
<protein>
    <submittedName>
        <fullName evidence="2">Uncharacterized protein</fullName>
    </submittedName>
</protein>
<dbReference type="WBParaSite" id="PS1159_v2.g12827.t1">
    <property type="protein sequence ID" value="PS1159_v2.g12827.t1"/>
    <property type="gene ID" value="PS1159_v2.g12827"/>
</dbReference>
<name>A0AC35F3V2_9BILA</name>
<dbReference type="Proteomes" id="UP000887580">
    <property type="component" value="Unplaced"/>
</dbReference>
<reference evidence="2" key="1">
    <citation type="submission" date="2022-11" db="UniProtKB">
        <authorList>
            <consortium name="WormBaseParasite"/>
        </authorList>
    </citation>
    <scope>IDENTIFICATION</scope>
</reference>
<evidence type="ECO:0000313" key="1">
    <source>
        <dbReference type="Proteomes" id="UP000887580"/>
    </source>
</evidence>
<accession>A0AC35F3V2</accession>
<organism evidence="1 2">
    <name type="scientific">Panagrolaimus sp. PS1159</name>
    <dbReference type="NCBI Taxonomy" id="55785"/>
    <lineage>
        <taxon>Eukaryota</taxon>
        <taxon>Metazoa</taxon>
        <taxon>Ecdysozoa</taxon>
        <taxon>Nematoda</taxon>
        <taxon>Chromadorea</taxon>
        <taxon>Rhabditida</taxon>
        <taxon>Tylenchina</taxon>
        <taxon>Panagrolaimomorpha</taxon>
        <taxon>Panagrolaimoidea</taxon>
        <taxon>Panagrolaimidae</taxon>
        <taxon>Panagrolaimus</taxon>
    </lineage>
</organism>